<reference evidence="5" key="1">
    <citation type="journal article" date="2014" name="Gene">
        <title>Genome-guided analysis of transformation efficiency and carbon dioxide assimilation by Moorella thermoacetica Y72.</title>
        <authorList>
            <person name="Tsukahara K."/>
            <person name="Kita A."/>
            <person name="Nakashimada Y."/>
            <person name="Hoshino T."/>
            <person name="Murakami K."/>
        </authorList>
    </citation>
    <scope>NUCLEOTIDE SEQUENCE [LARGE SCALE GENOMIC DNA]</scope>
    <source>
        <strain evidence="5">Y72</strain>
    </source>
</reference>
<dbReference type="InterPro" id="IPR011234">
    <property type="entry name" value="Fumarylacetoacetase-like_C"/>
</dbReference>
<dbReference type="AlphaFoldDB" id="A0A0S6UGD8"/>
<protein>
    <submittedName>
        <fullName evidence="5">2-keto-4-pentenoate hydratase/2-oxohepta-3-ene-1,7-dioic acid hydratase</fullName>
    </submittedName>
</protein>
<feature type="domain" description="Fumarylacetoacetase-like C-terminal" evidence="3">
    <location>
        <begin position="59"/>
        <end position="253"/>
    </location>
</feature>
<accession>A0A0S6UGD8</accession>
<dbReference type="Pfam" id="PF10370">
    <property type="entry name" value="Rv2993c-like_N"/>
    <property type="match status" value="1"/>
</dbReference>
<dbReference type="FunFam" id="3.90.850.10:FF:000002">
    <property type="entry name" value="2-hydroxyhepta-2,4-diene-1,7-dioate isomerase"/>
    <property type="match status" value="1"/>
</dbReference>
<sequence length="258" mass="28448">MERSEKIVRFSAGGEVFYGRLEGAKILALEGEIFGPCRESGRQFSLDEVRLLAPCRPGKAVCVGLNYRNHITEMSEKLPEEPVLFIKPSTSVIGPGETIIYWPMVGRLDYEAELAVVISREAHNVEEREAADYIFGYTIANDVTARDLQQKDGQWTRAKGFDTFLPCGPWIVRGIDAGDLRVQAFLNGELKQDGRTSQLIFPVPRLVSFISRVMTLQPGDLILTGTPAGVGPMQVGDTIEIRVENIGSLVNRVAAPVI</sequence>
<dbReference type="InterPro" id="IPR036663">
    <property type="entry name" value="Fumarylacetoacetase_C_sf"/>
</dbReference>
<dbReference type="Proteomes" id="UP000063718">
    <property type="component" value="Unassembled WGS sequence"/>
</dbReference>
<evidence type="ECO:0000259" key="4">
    <source>
        <dbReference type="Pfam" id="PF10370"/>
    </source>
</evidence>
<dbReference type="GO" id="GO:0046872">
    <property type="term" value="F:metal ion binding"/>
    <property type="evidence" value="ECO:0007669"/>
    <property type="project" value="UniProtKB-KW"/>
</dbReference>
<dbReference type="GO" id="GO:0018773">
    <property type="term" value="F:acetylpyruvate hydrolase activity"/>
    <property type="evidence" value="ECO:0007669"/>
    <property type="project" value="TreeGrafter"/>
</dbReference>
<dbReference type="GO" id="GO:0019752">
    <property type="term" value="P:carboxylic acid metabolic process"/>
    <property type="evidence" value="ECO:0007669"/>
    <property type="project" value="UniProtKB-ARBA"/>
</dbReference>
<proteinExistence type="inferred from homology"/>
<dbReference type="GO" id="GO:0016853">
    <property type="term" value="F:isomerase activity"/>
    <property type="evidence" value="ECO:0007669"/>
    <property type="project" value="UniProtKB-ARBA"/>
</dbReference>
<evidence type="ECO:0000313" key="5">
    <source>
        <dbReference type="EMBL" id="GAF27277.1"/>
    </source>
</evidence>
<dbReference type="PANTHER" id="PTHR11820:SF7">
    <property type="entry name" value="ACYLPYRUVASE FAHD1, MITOCHONDRIAL"/>
    <property type="match status" value="1"/>
</dbReference>
<dbReference type="Gene3D" id="3.90.850.10">
    <property type="entry name" value="Fumarylacetoacetase-like, C-terminal domain"/>
    <property type="match status" value="1"/>
</dbReference>
<dbReference type="SUPFAM" id="SSF56529">
    <property type="entry name" value="FAH"/>
    <property type="match status" value="1"/>
</dbReference>
<dbReference type="RefSeq" id="WP_036372585.1">
    <property type="nucleotide sequence ID" value="NZ_DF238840.1"/>
</dbReference>
<feature type="domain" description="Rv2993c-like N-terminal" evidence="4">
    <location>
        <begin position="6"/>
        <end position="54"/>
    </location>
</feature>
<gene>
    <name evidence="5" type="ORF">MTY_2618</name>
</gene>
<comment type="similarity">
    <text evidence="1">Belongs to the FAH family.</text>
</comment>
<dbReference type="InterPro" id="IPR018833">
    <property type="entry name" value="Rv2993c-like_N"/>
</dbReference>
<dbReference type="PANTHER" id="PTHR11820">
    <property type="entry name" value="ACYLPYRUVASE"/>
    <property type="match status" value="1"/>
</dbReference>
<dbReference type="EMBL" id="DF238840">
    <property type="protein sequence ID" value="GAF27277.1"/>
    <property type="molecule type" value="Genomic_DNA"/>
</dbReference>
<keyword evidence="2" id="KW-0479">Metal-binding</keyword>
<evidence type="ECO:0000259" key="3">
    <source>
        <dbReference type="Pfam" id="PF01557"/>
    </source>
</evidence>
<evidence type="ECO:0000256" key="1">
    <source>
        <dbReference type="ARBA" id="ARBA00010211"/>
    </source>
</evidence>
<organism evidence="5">
    <name type="scientific">Moorella thermoacetica Y72</name>
    <dbReference type="NCBI Taxonomy" id="1325331"/>
    <lineage>
        <taxon>Bacteria</taxon>
        <taxon>Bacillati</taxon>
        <taxon>Bacillota</taxon>
        <taxon>Clostridia</taxon>
        <taxon>Neomoorellales</taxon>
        <taxon>Neomoorellaceae</taxon>
        <taxon>Neomoorella</taxon>
    </lineage>
</organism>
<name>A0A0S6UGD8_NEOTH</name>
<dbReference type="Pfam" id="PF01557">
    <property type="entry name" value="FAA_hydrolase"/>
    <property type="match status" value="1"/>
</dbReference>
<evidence type="ECO:0000256" key="2">
    <source>
        <dbReference type="ARBA" id="ARBA00022723"/>
    </source>
</evidence>
<dbReference type="Gene3D" id="2.30.30.370">
    <property type="entry name" value="FAH"/>
    <property type="match status" value="1"/>
</dbReference>